<organism evidence="1 2">
    <name type="scientific">Populus alba</name>
    <name type="common">White poplar</name>
    <dbReference type="NCBI Taxonomy" id="43335"/>
    <lineage>
        <taxon>Eukaryota</taxon>
        <taxon>Viridiplantae</taxon>
        <taxon>Streptophyta</taxon>
        <taxon>Embryophyta</taxon>
        <taxon>Tracheophyta</taxon>
        <taxon>Spermatophyta</taxon>
        <taxon>Magnoliopsida</taxon>
        <taxon>eudicotyledons</taxon>
        <taxon>Gunneridae</taxon>
        <taxon>Pentapetalae</taxon>
        <taxon>rosids</taxon>
        <taxon>fabids</taxon>
        <taxon>Malpighiales</taxon>
        <taxon>Salicaceae</taxon>
        <taxon>Saliceae</taxon>
        <taxon>Populus</taxon>
    </lineage>
</organism>
<dbReference type="EMBL" id="RCHU02000007">
    <property type="protein sequence ID" value="KAL3583756.1"/>
    <property type="molecule type" value="Genomic_DNA"/>
</dbReference>
<gene>
    <name evidence="1" type="ORF">D5086_014817</name>
</gene>
<evidence type="ECO:0000313" key="2">
    <source>
        <dbReference type="Proteomes" id="UP000309997"/>
    </source>
</evidence>
<comment type="caution">
    <text evidence="1">The sequence shown here is derived from an EMBL/GenBank/DDBJ whole genome shotgun (WGS) entry which is preliminary data.</text>
</comment>
<keyword evidence="2" id="KW-1185">Reference proteome</keyword>
<dbReference type="Proteomes" id="UP000309997">
    <property type="component" value="Unassembled WGS sequence"/>
</dbReference>
<sequence>MHWQDSSNHSPLTPFFPLCPQLKFSNSEEPEKIQTQNFIALVVITLVVGMAICTNCWLCRPPPVPQLLTSTSLLSQKKNLPSGQILLPPSLSVASMSHEYRTRKGD</sequence>
<evidence type="ECO:0000313" key="1">
    <source>
        <dbReference type="EMBL" id="KAL3583756.1"/>
    </source>
</evidence>
<accession>A0ACC4BZU2</accession>
<proteinExistence type="predicted"/>
<name>A0ACC4BZU2_POPAL</name>
<protein>
    <submittedName>
        <fullName evidence="1">Uncharacterized protein</fullName>
    </submittedName>
</protein>
<reference evidence="1 2" key="1">
    <citation type="journal article" date="2024" name="Plant Biotechnol. J.">
        <title>Genome and CRISPR/Cas9 system of a widespread forest tree (Populus alba) in the world.</title>
        <authorList>
            <person name="Liu Y.J."/>
            <person name="Jiang P.F."/>
            <person name="Han X.M."/>
            <person name="Li X.Y."/>
            <person name="Wang H.M."/>
            <person name="Wang Y.J."/>
            <person name="Wang X.X."/>
            <person name="Zeng Q.Y."/>
        </authorList>
    </citation>
    <scope>NUCLEOTIDE SEQUENCE [LARGE SCALE GENOMIC DNA]</scope>
    <source>
        <strain evidence="2">cv. PAL-ZL1</strain>
    </source>
</reference>